<feature type="compositionally biased region" description="Polar residues" evidence="3">
    <location>
        <begin position="448"/>
        <end position="459"/>
    </location>
</feature>
<dbReference type="PANTHER" id="PTHR17469:SF14">
    <property type="entry name" value="PROTEIN ITPRID1"/>
    <property type="match status" value="1"/>
</dbReference>
<feature type="region of interest" description="Disordered" evidence="3">
    <location>
        <begin position="996"/>
        <end position="1042"/>
    </location>
</feature>
<protein>
    <submittedName>
        <fullName evidence="6">Protein ITPRID1 isoform X2</fullName>
    </submittedName>
</protein>
<dbReference type="InterPro" id="IPR043444">
    <property type="entry name" value="TESPA1-like"/>
</dbReference>
<feature type="compositionally biased region" description="Acidic residues" evidence="3">
    <location>
        <begin position="378"/>
        <end position="390"/>
    </location>
</feature>
<dbReference type="Pfam" id="PF14723">
    <property type="entry name" value="SSFA2_C"/>
    <property type="match status" value="1"/>
</dbReference>
<evidence type="ECO:0000313" key="5">
    <source>
        <dbReference type="Proteomes" id="UP000504628"/>
    </source>
</evidence>
<feature type="coiled-coil region" evidence="2">
    <location>
        <begin position="900"/>
        <end position="928"/>
    </location>
</feature>
<name>A0A7E6CH79_9CHIR</name>
<dbReference type="GO" id="GO:0005102">
    <property type="term" value="F:signaling receptor binding"/>
    <property type="evidence" value="ECO:0007669"/>
    <property type="project" value="InterPro"/>
</dbReference>
<accession>A0A7E6CH79</accession>
<dbReference type="Proteomes" id="UP000504628">
    <property type="component" value="Chromosome 10"/>
</dbReference>
<keyword evidence="5" id="KW-1185">Reference proteome</keyword>
<dbReference type="InterPro" id="IPR029326">
    <property type="entry name" value="SSFA2_C"/>
</dbReference>
<evidence type="ECO:0000259" key="4">
    <source>
        <dbReference type="SMART" id="SM01257"/>
    </source>
</evidence>
<feature type="compositionally biased region" description="Low complexity" evidence="3">
    <location>
        <begin position="469"/>
        <end position="479"/>
    </location>
</feature>
<feature type="region of interest" description="Disordered" evidence="3">
    <location>
        <begin position="572"/>
        <end position="661"/>
    </location>
</feature>
<evidence type="ECO:0000313" key="6">
    <source>
        <dbReference type="RefSeq" id="XP_035866333.1"/>
    </source>
</evidence>
<feature type="compositionally biased region" description="Basic and acidic residues" evidence="3">
    <location>
        <begin position="485"/>
        <end position="499"/>
    </location>
</feature>
<dbReference type="RefSeq" id="XP_035866333.1">
    <property type="nucleotide sequence ID" value="XM_036010440.1"/>
</dbReference>
<reference evidence="6" key="1">
    <citation type="submission" date="2025-08" db="UniProtKB">
        <authorList>
            <consortium name="RefSeq"/>
        </authorList>
    </citation>
    <scope>IDENTIFICATION</scope>
    <source>
        <tissue evidence="6">Muscle</tissue>
    </source>
</reference>
<keyword evidence="1 2" id="KW-0175">Coiled coil</keyword>
<feature type="compositionally biased region" description="Basic and acidic residues" evidence="3">
    <location>
        <begin position="238"/>
        <end position="250"/>
    </location>
</feature>
<dbReference type="Pfam" id="PF14722">
    <property type="entry name" value="KRAP_IP3R_bind"/>
    <property type="match status" value="1"/>
</dbReference>
<dbReference type="AlphaFoldDB" id="A0A7E6CH79"/>
<proteinExistence type="predicted"/>
<evidence type="ECO:0000256" key="2">
    <source>
        <dbReference type="SAM" id="Coils"/>
    </source>
</evidence>
<feature type="region of interest" description="Disordered" evidence="3">
    <location>
        <begin position="218"/>
        <end position="287"/>
    </location>
</feature>
<sequence>MMEASQQSDSPGGSWERSRRDILRSTKRAWVPLDEQLPPGLDIPGLGESKQESIQQWLDSGFFVSANENVQPVIDHTAFPPEQGMVHVTVQDYMRSLHQFPETPTLSRGTSFNSCYSAASIPQSIPEWLEFWEKDPVEILLDLGFGTDEPDICTQIPARFLVSGSAARGINIRVFLEAQKQRMDIENPNLYGRFRQLEILDHVANAFSSLLDEVNTLQSKAEERDEEESVQRTSVGGAEEHQRRVGEFLRKASKQNTRGHCSSKVSESLKNREEFSIPSAQPGARAAQLPAMADSRHHGPWPPSAEHWSLQTCDDLTPCRPPRGLLKKWWPSIPMPARQAPASCVSEGSAKDRTLKENWIQTNKLRSFSNVSRTPDSFEMEEVQSFEEESGNPPDLTSGTAGATVSRANSCQSDSSGFLEEPPEPPAWQVPPLPAGQAPAEEGCTDPGGQSPSLGSAQHCQRDSEESSSKSGASTSFSSQDWSVLEDKSPEPEVEKESQPEAMGVQPGLSTSDVALSWATAGGERPGKDSHQRQPPPMPHTQHEANIGRTPRRGDCPLEFLVTEGDDGFLRLEGAREVHVQSPPWEPHTSPGTDGAPDKSLPAGSEAPRGAGSSDTCPDFSHRSQTRGSPPPSVPKNGAVRTSAVALSHTSEKAVPHVNTLPGGAAPQAMPRCGALGQIPPWAEPELGALPPDADSDAAGSESVTVQLSSSLLSAAQSAVAWGTHSGRTSSECTVGDPVTTTRPVLGTGARQFNDVSVQTCEWEPRSWHCCSVPRNKAQPLTKSVSLDTGFPSSCPACICWAAPAHCRDCCHHHPHCHWAGLSSGPVSSACRHGLCSQGHLETQCMKTLEVLRDTAVGELCSGTAPEMEAMQTLCRCFREHLEETEQHLTGQQARFSRDMSEEERKEAEHLRTLRRALRQQVEELEFQLGDRARQIRGGILLLELLTGEPPENRANLHQHDWTEDRRGQIPRAQAHPALFPGAAFPVDAGRQASCPRASHGAACPPLAPEGRPGMSPLAREESGAALLPQRPAGDTEAGVCL</sequence>
<feature type="domain" description="ITPR-interacting" evidence="4">
    <location>
        <begin position="104"/>
        <end position="256"/>
    </location>
</feature>
<dbReference type="InterPro" id="IPR029325">
    <property type="entry name" value="ITPR-bd"/>
</dbReference>
<organism evidence="5 6">
    <name type="scientific">Phyllostomus discolor</name>
    <name type="common">pale spear-nosed bat</name>
    <dbReference type="NCBI Taxonomy" id="89673"/>
    <lineage>
        <taxon>Eukaryota</taxon>
        <taxon>Metazoa</taxon>
        <taxon>Chordata</taxon>
        <taxon>Craniata</taxon>
        <taxon>Vertebrata</taxon>
        <taxon>Euteleostomi</taxon>
        <taxon>Mammalia</taxon>
        <taxon>Eutheria</taxon>
        <taxon>Laurasiatheria</taxon>
        <taxon>Chiroptera</taxon>
        <taxon>Yangochiroptera</taxon>
        <taxon>Phyllostomidae</taxon>
        <taxon>Phyllostominae</taxon>
        <taxon>Phyllostomus</taxon>
    </lineage>
</organism>
<feature type="compositionally biased region" description="Polar residues" evidence="3">
    <location>
        <begin position="395"/>
        <end position="416"/>
    </location>
</feature>
<feature type="region of interest" description="Disordered" evidence="3">
    <location>
        <begin position="371"/>
        <end position="560"/>
    </location>
</feature>
<feature type="compositionally biased region" description="Polar residues" evidence="3">
    <location>
        <begin position="254"/>
        <end position="266"/>
    </location>
</feature>
<feature type="compositionally biased region" description="Pro residues" evidence="3">
    <location>
        <begin position="424"/>
        <end position="434"/>
    </location>
</feature>
<dbReference type="PANTHER" id="PTHR17469">
    <property type="entry name" value="SPERM SPECIFIC ANTIGEN 2-RELATED"/>
    <property type="match status" value="1"/>
</dbReference>
<dbReference type="CTD" id="223075"/>
<gene>
    <name evidence="6" type="primary">ITPRID1</name>
</gene>
<dbReference type="SMART" id="SM01257">
    <property type="entry name" value="KRAP_IP3R_bind"/>
    <property type="match status" value="1"/>
</dbReference>
<evidence type="ECO:0000256" key="1">
    <source>
        <dbReference type="ARBA" id="ARBA00023054"/>
    </source>
</evidence>
<dbReference type="GeneID" id="114507961"/>
<evidence type="ECO:0000256" key="3">
    <source>
        <dbReference type="SAM" id="MobiDB-lite"/>
    </source>
</evidence>